<dbReference type="EMBL" id="ASPP01004335">
    <property type="protein sequence ID" value="ETO32269.1"/>
    <property type="molecule type" value="Genomic_DNA"/>
</dbReference>
<comment type="caution">
    <text evidence="1">The sequence shown here is derived from an EMBL/GenBank/DDBJ whole genome shotgun (WGS) entry which is preliminary data.</text>
</comment>
<evidence type="ECO:0000313" key="1">
    <source>
        <dbReference type="EMBL" id="ETO32269.1"/>
    </source>
</evidence>
<gene>
    <name evidence="1" type="ORF">RFI_04848</name>
</gene>
<keyword evidence="2" id="KW-1185">Reference proteome</keyword>
<dbReference type="Proteomes" id="UP000023152">
    <property type="component" value="Unassembled WGS sequence"/>
</dbReference>
<dbReference type="AlphaFoldDB" id="X6P2G2"/>
<proteinExistence type="predicted"/>
<protein>
    <submittedName>
        <fullName evidence="1">Uncharacterized protein</fullName>
    </submittedName>
</protein>
<organism evidence="1 2">
    <name type="scientific">Reticulomyxa filosa</name>
    <dbReference type="NCBI Taxonomy" id="46433"/>
    <lineage>
        <taxon>Eukaryota</taxon>
        <taxon>Sar</taxon>
        <taxon>Rhizaria</taxon>
        <taxon>Retaria</taxon>
        <taxon>Foraminifera</taxon>
        <taxon>Monothalamids</taxon>
        <taxon>Reticulomyxidae</taxon>
        <taxon>Reticulomyxa</taxon>
    </lineage>
</organism>
<accession>X6P2G2</accession>
<name>X6P2G2_RETFI</name>
<sequence>MKYKSILFSHKKQLDDVFECLKGLKYENECIRALCRSLETISTKLNQTQFDRVFTAFIDGLEDKFNWHHRSCKKIACGLTDENEFVCNSYAKLLGVISTNLTDKQLEGIVNALKNNRRGFRRFDICNYEDKERRLVELLKLISTKLNDKQLYLLVIYLLERAEKGCIYYNISEDMWKRATICGLKENIEMKHENTLMNKHNSNHRIYKTANNTDIQLLVFGLMTFNPRIQLSCDY</sequence>
<reference evidence="1 2" key="1">
    <citation type="journal article" date="2013" name="Curr. Biol.">
        <title>The Genome of the Foraminiferan Reticulomyxa filosa.</title>
        <authorList>
            <person name="Glockner G."/>
            <person name="Hulsmann N."/>
            <person name="Schleicher M."/>
            <person name="Noegel A.A."/>
            <person name="Eichinger L."/>
            <person name="Gallinger C."/>
            <person name="Pawlowski J."/>
            <person name="Sierra R."/>
            <person name="Euteneuer U."/>
            <person name="Pillet L."/>
            <person name="Moustafa A."/>
            <person name="Platzer M."/>
            <person name="Groth M."/>
            <person name="Szafranski K."/>
            <person name="Schliwa M."/>
        </authorList>
    </citation>
    <scope>NUCLEOTIDE SEQUENCE [LARGE SCALE GENOMIC DNA]</scope>
</reference>
<evidence type="ECO:0000313" key="2">
    <source>
        <dbReference type="Proteomes" id="UP000023152"/>
    </source>
</evidence>